<feature type="compositionally biased region" description="Basic residues" evidence="1">
    <location>
        <begin position="506"/>
        <end position="519"/>
    </location>
</feature>
<gene>
    <name evidence="2" type="ORF">PVAND_011972</name>
</gene>
<name>A0A9J6CK68_POLVA</name>
<dbReference type="OrthoDB" id="2187496at2759"/>
<organism evidence="2 3">
    <name type="scientific">Polypedilum vanderplanki</name>
    <name type="common">Sleeping chironomid midge</name>
    <dbReference type="NCBI Taxonomy" id="319348"/>
    <lineage>
        <taxon>Eukaryota</taxon>
        <taxon>Metazoa</taxon>
        <taxon>Ecdysozoa</taxon>
        <taxon>Arthropoda</taxon>
        <taxon>Hexapoda</taxon>
        <taxon>Insecta</taxon>
        <taxon>Pterygota</taxon>
        <taxon>Neoptera</taxon>
        <taxon>Endopterygota</taxon>
        <taxon>Diptera</taxon>
        <taxon>Nematocera</taxon>
        <taxon>Chironomoidea</taxon>
        <taxon>Chironomidae</taxon>
        <taxon>Chironominae</taxon>
        <taxon>Polypedilum</taxon>
        <taxon>Polypedilum</taxon>
    </lineage>
</organism>
<protein>
    <submittedName>
        <fullName evidence="2">Uncharacterized protein</fullName>
    </submittedName>
</protein>
<reference evidence="2" key="1">
    <citation type="submission" date="2021-03" db="EMBL/GenBank/DDBJ databases">
        <title>Chromosome level genome of the anhydrobiotic midge Polypedilum vanderplanki.</title>
        <authorList>
            <person name="Yoshida Y."/>
            <person name="Kikawada T."/>
            <person name="Gusev O."/>
        </authorList>
    </citation>
    <scope>NUCLEOTIDE SEQUENCE</scope>
    <source>
        <strain evidence="2">NIAS01</strain>
        <tissue evidence="2">Whole body or cell culture</tissue>
    </source>
</reference>
<sequence length="519" mass="58465">MFLNDDANDVKGEKNIANVGGKKEYKECLTRSKSPTAKVQHNTISRIPIRTANAEKRAREMGLLEDIDETNLSPSQLRALRAEKRAAWRQARLKSLEQDAIQAQIMIQSLNSEIANKPRDKLDGVEEEESNDDLITKTTTKSRLKFPRIAIKLRPGQVTVREKETILDEKVIQRTEEVPDPVSGEPTIQTFEYVEKVIEREVETCQEKIFSLELEDPKSLESPSTPSTESFSITESIIVEQQPHDDSDDNQSMITVCPNNTDDTFVLNPTDPDDYINANVIETSTQIKTIVEVINPMLTGDGTATEIAVGRPDDLESFNQEVGDDFDGVTFRRELSLNDKMKNVLKELKENEKVRLSLSRSMEEDEDENENVENVPESSENDEAVSTSYEEKQGSIGTVFMVRERLINDFYDHQQVPEHATDEIQASIDSCQVISNPSVDEFLANEIRHSQDTMTARKETLTLDLTKTTETTLQDDDDDEEDETTTENTPTTPTKMLPGSNASSGGKKKRRKSKGKAKK</sequence>
<comment type="caution">
    <text evidence="2">The sequence shown here is derived from an EMBL/GenBank/DDBJ whole genome shotgun (WGS) entry which is preliminary data.</text>
</comment>
<feature type="compositionally biased region" description="Acidic residues" evidence="1">
    <location>
        <begin position="473"/>
        <end position="485"/>
    </location>
</feature>
<evidence type="ECO:0000256" key="1">
    <source>
        <dbReference type="SAM" id="MobiDB-lite"/>
    </source>
</evidence>
<accession>A0A9J6CK68</accession>
<evidence type="ECO:0000313" key="3">
    <source>
        <dbReference type="Proteomes" id="UP001107558"/>
    </source>
</evidence>
<feature type="region of interest" description="Disordered" evidence="1">
    <location>
        <begin position="466"/>
        <end position="519"/>
    </location>
</feature>
<dbReference type="EMBL" id="JADBJN010000001">
    <property type="protein sequence ID" value="KAG5682633.1"/>
    <property type="molecule type" value="Genomic_DNA"/>
</dbReference>
<dbReference type="AlphaFoldDB" id="A0A9J6CK68"/>
<feature type="compositionally biased region" description="Low complexity" evidence="1">
    <location>
        <begin position="486"/>
        <end position="505"/>
    </location>
</feature>
<evidence type="ECO:0000313" key="2">
    <source>
        <dbReference type="EMBL" id="KAG5682633.1"/>
    </source>
</evidence>
<keyword evidence="3" id="KW-1185">Reference proteome</keyword>
<proteinExistence type="predicted"/>
<dbReference type="Proteomes" id="UP001107558">
    <property type="component" value="Chromosome 1"/>
</dbReference>
<feature type="region of interest" description="Disordered" evidence="1">
    <location>
        <begin position="356"/>
        <end position="392"/>
    </location>
</feature>